<feature type="coiled-coil region" evidence="1">
    <location>
        <begin position="3"/>
        <end position="44"/>
    </location>
</feature>
<proteinExistence type="predicted"/>
<gene>
    <name evidence="2" type="ORF">CfE428DRAFT_5865</name>
</gene>
<name>B4DAC4_9BACT</name>
<dbReference type="InParanoid" id="B4DAC4"/>
<dbReference type="EMBL" id="ABVL01000030">
    <property type="protein sequence ID" value="EDY16585.1"/>
    <property type="molecule type" value="Genomic_DNA"/>
</dbReference>
<dbReference type="AlphaFoldDB" id="B4DAC4"/>
<dbReference type="STRING" id="497964.CfE428DRAFT_5865"/>
<evidence type="ECO:0000313" key="3">
    <source>
        <dbReference type="Proteomes" id="UP000005824"/>
    </source>
</evidence>
<comment type="caution">
    <text evidence="2">The sequence shown here is derived from an EMBL/GenBank/DDBJ whole genome shotgun (WGS) entry which is preliminary data.</text>
</comment>
<dbReference type="Proteomes" id="UP000005824">
    <property type="component" value="Unassembled WGS sequence"/>
</dbReference>
<keyword evidence="1" id="KW-0175">Coiled coil</keyword>
<organism evidence="2 3">
    <name type="scientific">Chthoniobacter flavus Ellin428</name>
    <dbReference type="NCBI Taxonomy" id="497964"/>
    <lineage>
        <taxon>Bacteria</taxon>
        <taxon>Pseudomonadati</taxon>
        <taxon>Verrucomicrobiota</taxon>
        <taxon>Spartobacteria</taxon>
        <taxon>Chthoniobacterales</taxon>
        <taxon>Chthoniobacteraceae</taxon>
        <taxon>Chthoniobacter</taxon>
    </lineage>
</organism>
<keyword evidence="3" id="KW-1185">Reference proteome</keyword>
<accession>B4DAC4</accession>
<evidence type="ECO:0000256" key="1">
    <source>
        <dbReference type="SAM" id="Coils"/>
    </source>
</evidence>
<reference evidence="2 3" key="1">
    <citation type="journal article" date="2011" name="J. Bacteriol.">
        <title>Genome sequence of Chthoniobacter flavus Ellin428, an aerobic heterotrophic soil bacterium.</title>
        <authorList>
            <person name="Kant R."/>
            <person name="van Passel M.W."/>
            <person name="Palva A."/>
            <person name="Lucas S."/>
            <person name="Lapidus A."/>
            <person name="Glavina Del Rio T."/>
            <person name="Dalin E."/>
            <person name="Tice H."/>
            <person name="Bruce D."/>
            <person name="Goodwin L."/>
            <person name="Pitluck S."/>
            <person name="Larimer F.W."/>
            <person name="Land M.L."/>
            <person name="Hauser L."/>
            <person name="Sangwan P."/>
            <person name="de Vos W.M."/>
            <person name="Janssen P.H."/>
            <person name="Smidt H."/>
        </authorList>
    </citation>
    <scope>NUCLEOTIDE SEQUENCE [LARGE SCALE GENOMIC DNA]</scope>
    <source>
        <strain evidence="2 3">Ellin428</strain>
    </source>
</reference>
<sequence>MVKEESERKQMALEHRRKAIEAQVEALRAQFKSEEEEFERAALSAKLHSDLLAVERAAMAKSRRSTKSNGKKA</sequence>
<protein>
    <submittedName>
        <fullName evidence="2">Uncharacterized protein</fullName>
    </submittedName>
</protein>
<evidence type="ECO:0000313" key="2">
    <source>
        <dbReference type="EMBL" id="EDY16585.1"/>
    </source>
</evidence>